<sequence>MESEDEEGPKESRAADMENVVPLDTPAVKEMVEPRTMFEPATDPSAMPISKLSSGTDATSQVARVEEKPVEVTVIDATPGHLPMLDESTMIGSETQRGAHEGHLGITEATVPVKTSIATEGSHGSKTPSFQVVDLVHETASTKAIHTQDHYERGSPDTNKVERPLHANDAAFQVQELVDTAHKSTDKSNVSNYKAQRTDELVHKEAETGVVSSKAVDASVDVDDALPETVDATLDHIGESTGRDEIKGIAPMVTNAREKPESQKDMPLHVDLTDESATTISGKAKLTFKERPEVPEKEVVETSAVKPIHDPTVQLTTSPFAVIELATGPTDTINQNIQNIEDDNLPETSDVTVGQTTKPKPGDASDDIASKKAPSTQPKLIDSGHEASNDDNQIKATNVATTNRESGKAGPAPRNKDLVKAHSSKKKQLGEAVTGEGEPSSGLEPIVGQEANATVDRGISSSRRLKSTEESFPKPIVLNQESPDAERKHMTTSAMDVVVIDGIETPAAAATTNTLEAVSTAAAHFAVVEILSDSETKSAGGQAPFALTGADVFIEPSLGDTAGDESLPIKQLDDDDSLEDAEVAAIIRQASSITDLAIQEGKLTDVVKTNTSKQDPTTTTRVSTTKKTSQGDMTTPLAQLRVDIHENAHAGQDGTVTPKYSTKSETYSDYEDHDDNDDDDYGDEFGDAVGTNQSSTKKTTPSSSRKEPRGRGGAIESFQTVMHAMRHPARGNSKIAHIAAKMLQSTTSTTPRPTAKPSTAFPPETLRPHVEKLSKPRRKPVQRNDVVHATFDDAKNCRFYPKKTKASLAAMRNPACGYDFVNRNEDDDEGSAKGFLARMEAAEINRRKRIDTTRGEEEYNLRQNKKQCPKCGMTQSYAEFRDKKKRCTFCGVLFALPKAWGDFSHTFLTRMDEVAQQREAKAAKLLEEVIRLETQTGLVPKSKVQKRLEKSYLGLKTAATAQQATSSDPVTTSIALDIADLPFDDNPSFS</sequence>
<keyword evidence="4" id="KW-1185">Reference proteome</keyword>
<protein>
    <submittedName>
        <fullName evidence="3">Aste57867_15084 protein</fullName>
    </submittedName>
</protein>
<reference evidence="3 4" key="1">
    <citation type="submission" date="2019-03" db="EMBL/GenBank/DDBJ databases">
        <authorList>
            <person name="Gaulin E."/>
            <person name="Dumas B."/>
        </authorList>
    </citation>
    <scope>NUCLEOTIDE SEQUENCE [LARGE SCALE GENOMIC DNA]</scope>
    <source>
        <strain evidence="3">CBS 568.67</strain>
    </source>
</reference>
<feature type="region of interest" description="Disordered" evidence="1">
    <location>
        <begin position="1"/>
        <end position="65"/>
    </location>
</feature>
<feature type="region of interest" description="Disordered" evidence="1">
    <location>
        <begin position="609"/>
        <end position="712"/>
    </location>
</feature>
<evidence type="ECO:0000313" key="3">
    <source>
        <dbReference type="EMBL" id="VFT91897.1"/>
    </source>
</evidence>
<feature type="compositionally biased region" description="Low complexity" evidence="1">
    <location>
        <begin position="694"/>
        <end position="703"/>
    </location>
</feature>
<accession>A0A485L2C3</accession>
<proteinExistence type="predicted"/>
<name>A0A485L2C3_9STRA</name>
<evidence type="ECO:0000313" key="4">
    <source>
        <dbReference type="Proteomes" id="UP000332933"/>
    </source>
</evidence>
<feature type="compositionally biased region" description="Polar residues" evidence="1">
    <location>
        <begin position="654"/>
        <end position="667"/>
    </location>
</feature>
<feature type="compositionally biased region" description="Polar residues" evidence="1">
    <location>
        <begin position="390"/>
        <end position="404"/>
    </location>
</feature>
<feature type="compositionally biased region" description="Polar residues" evidence="1">
    <location>
        <begin position="51"/>
        <end position="62"/>
    </location>
</feature>
<feature type="compositionally biased region" description="Acidic residues" evidence="1">
    <location>
        <begin position="668"/>
        <end position="686"/>
    </location>
</feature>
<evidence type="ECO:0000313" key="2">
    <source>
        <dbReference type="EMBL" id="KAF0694003.1"/>
    </source>
</evidence>
<feature type="region of interest" description="Disordered" evidence="1">
    <location>
        <begin position="339"/>
        <end position="445"/>
    </location>
</feature>
<gene>
    <name evidence="3" type="primary">Aste57867_15084</name>
    <name evidence="2" type="ORF">As57867_015028</name>
    <name evidence="3" type="ORF">ASTE57867_15084</name>
</gene>
<dbReference type="EMBL" id="CAADRA010005641">
    <property type="protein sequence ID" value="VFT91897.1"/>
    <property type="molecule type" value="Genomic_DNA"/>
</dbReference>
<organism evidence="3 4">
    <name type="scientific">Aphanomyces stellatus</name>
    <dbReference type="NCBI Taxonomy" id="120398"/>
    <lineage>
        <taxon>Eukaryota</taxon>
        <taxon>Sar</taxon>
        <taxon>Stramenopiles</taxon>
        <taxon>Oomycota</taxon>
        <taxon>Saprolegniomycetes</taxon>
        <taxon>Saprolegniales</taxon>
        <taxon>Verrucalvaceae</taxon>
        <taxon>Aphanomyces</taxon>
    </lineage>
</organism>
<dbReference type="EMBL" id="VJMH01005620">
    <property type="protein sequence ID" value="KAF0694003.1"/>
    <property type="molecule type" value="Genomic_DNA"/>
</dbReference>
<dbReference type="AlphaFoldDB" id="A0A485L2C3"/>
<evidence type="ECO:0000256" key="1">
    <source>
        <dbReference type="SAM" id="MobiDB-lite"/>
    </source>
</evidence>
<feature type="region of interest" description="Disordered" evidence="1">
    <location>
        <begin position="745"/>
        <end position="765"/>
    </location>
</feature>
<feature type="compositionally biased region" description="Polar residues" evidence="1">
    <location>
        <begin position="346"/>
        <end position="358"/>
    </location>
</feature>
<reference evidence="2" key="2">
    <citation type="submission" date="2019-06" db="EMBL/GenBank/DDBJ databases">
        <title>Genomics analysis of Aphanomyces spp. identifies a new class of oomycete effector associated with host adaptation.</title>
        <authorList>
            <person name="Gaulin E."/>
        </authorList>
    </citation>
    <scope>NUCLEOTIDE SEQUENCE</scope>
    <source>
        <strain evidence="2">CBS 578.67</strain>
    </source>
</reference>
<dbReference type="Proteomes" id="UP000332933">
    <property type="component" value="Unassembled WGS sequence"/>
</dbReference>
<dbReference type="OrthoDB" id="79589at2759"/>
<feature type="compositionally biased region" description="Low complexity" evidence="1">
    <location>
        <begin position="617"/>
        <end position="628"/>
    </location>
</feature>